<keyword evidence="2" id="KW-0560">Oxidoreductase</keyword>
<evidence type="ECO:0000313" key="5">
    <source>
        <dbReference type="Proteomes" id="UP000824139"/>
    </source>
</evidence>
<dbReference type="PRINTS" id="PR00080">
    <property type="entry name" value="SDRFAMILY"/>
</dbReference>
<name>A0A9D1FXM2_9BACT</name>
<dbReference type="Proteomes" id="UP000824139">
    <property type="component" value="Unassembled WGS sequence"/>
</dbReference>
<reference evidence="4" key="2">
    <citation type="journal article" date="2021" name="PeerJ">
        <title>Extensive microbial diversity within the chicken gut microbiome revealed by metagenomics and culture.</title>
        <authorList>
            <person name="Gilroy R."/>
            <person name="Ravi A."/>
            <person name="Getino M."/>
            <person name="Pursley I."/>
            <person name="Horton D.L."/>
            <person name="Alikhan N.F."/>
            <person name="Baker D."/>
            <person name="Gharbi K."/>
            <person name="Hall N."/>
            <person name="Watson M."/>
            <person name="Adriaenssens E.M."/>
            <person name="Foster-Nyarko E."/>
            <person name="Jarju S."/>
            <person name="Secka A."/>
            <person name="Antonio M."/>
            <person name="Oren A."/>
            <person name="Chaudhuri R.R."/>
            <person name="La Ragione R."/>
            <person name="Hildebrand F."/>
            <person name="Pallen M.J."/>
        </authorList>
    </citation>
    <scope>NUCLEOTIDE SEQUENCE</scope>
    <source>
        <strain evidence="4">CHK152-2994</strain>
    </source>
</reference>
<dbReference type="EMBL" id="DVJO01000179">
    <property type="protein sequence ID" value="HIS83599.1"/>
    <property type="molecule type" value="Genomic_DNA"/>
</dbReference>
<dbReference type="SUPFAM" id="SSF51735">
    <property type="entry name" value="NAD(P)-binding Rossmann-fold domains"/>
    <property type="match status" value="1"/>
</dbReference>
<dbReference type="Gene3D" id="3.40.50.720">
    <property type="entry name" value="NAD(P)-binding Rossmann-like Domain"/>
    <property type="match status" value="1"/>
</dbReference>
<dbReference type="PROSITE" id="PS00061">
    <property type="entry name" value="ADH_SHORT"/>
    <property type="match status" value="1"/>
</dbReference>
<comment type="caution">
    <text evidence="4">The sequence shown here is derived from an EMBL/GenBank/DDBJ whole genome shotgun (WGS) entry which is preliminary data.</text>
</comment>
<protein>
    <submittedName>
        <fullName evidence="4">SDR family NAD(P)-dependent oxidoreductase</fullName>
    </submittedName>
</protein>
<accession>A0A9D1FXM2</accession>
<gene>
    <name evidence="4" type="ORF">IAD41_08365</name>
</gene>
<evidence type="ECO:0000256" key="3">
    <source>
        <dbReference type="RuleBase" id="RU000363"/>
    </source>
</evidence>
<dbReference type="PRINTS" id="PR00081">
    <property type="entry name" value="GDHRDH"/>
</dbReference>
<comment type="similarity">
    <text evidence="1 3">Belongs to the short-chain dehydrogenases/reductases (SDR) family.</text>
</comment>
<dbReference type="InterPro" id="IPR036291">
    <property type="entry name" value="NAD(P)-bd_dom_sf"/>
</dbReference>
<dbReference type="AlphaFoldDB" id="A0A9D1FXM2"/>
<dbReference type="PANTHER" id="PTHR44169">
    <property type="entry name" value="NADPH-DEPENDENT 1-ACYLDIHYDROXYACETONE PHOSPHATE REDUCTASE"/>
    <property type="match status" value="1"/>
</dbReference>
<dbReference type="PANTHER" id="PTHR44169:SF6">
    <property type="entry name" value="NADPH-DEPENDENT 1-ACYLDIHYDROXYACETONE PHOSPHATE REDUCTASE"/>
    <property type="match status" value="1"/>
</dbReference>
<evidence type="ECO:0000256" key="1">
    <source>
        <dbReference type="ARBA" id="ARBA00006484"/>
    </source>
</evidence>
<proteinExistence type="inferred from homology"/>
<dbReference type="GO" id="GO:0016491">
    <property type="term" value="F:oxidoreductase activity"/>
    <property type="evidence" value="ECO:0007669"/>
    <property type="project" value="UniProtKB-KW"/>
</dbReference>
<dbReference type="InterPro" id="IPR020904">
    <property type="entry name" value="Sc_DH/Rdtase_CS"/>
</dbReference>
<sequence length="275" mass="30089">MKTYVITGATSGIGKALAEEFSKSGIVFAGGRSSEKLEEISKISENIITFYIDMTKPETIVSAAEFIKSKTAKIDTLINGAGCVVAGPVENLDLNELRRQFQVNTFSHIEFTQNLLPLLDGAKIINISSMASFGIFPFISPYCASKRALDIIFNALAVETRKNIQIISVKPGVIATPLWEKSVKENANCINSSTAYEKEMNFLAENAIKNQTRGLNVKKVVDLIVKIDAAKCPKPSYTIGYDAKLGEIFSKLPQGIVNKLIRAGLRYRVKQSQAS</sequence>
<evidence type="ECO:0000256" key="2">
    <source>
        <dbReference type="ARBA" id="ARBA00023002"/>
    </source>
</evidence>
<dbReference type="Pfam" id="PF00106">
    <property type="entry name" value="adh_short"/>
    <property type="match status" value="1"/>
</dbReference>
<organism evidence="4 5">
    <name type="scientific">Candidatus Scatenecus faecavium</name>
    <dbReference type="NCBI Taxonomy" id="2840915"/>
    <lineage>
        <taxon>Bacteria</taxon>
        <taxon>Candidatus Scatenecus</taxon>
    </lineage>
</organism>
<dbReference type="InterPro" id="IPR002347">
    <property type="entry name" value="SDR_fam"/>
</dbReference>
<reference evidence="4" key="1">
    <citation type="submission" date="2020-10" db="EMBL/GenBank/DDBJ databases">
        <authorList>
            <person name="Gilroy R."/>
        </authorList>
    </citation>
    <scope>NUCLEOTIDE SEQUENCE</scope>
    <source>
        <strain evidence="4">CHK152-2994</strain>
    </source>
</reference>
<evidence type="ECO:0000313" key="4">
    <source>
        <dbReference type="EMBL" id="HIS83599.1"/>
    </source>
</evidence>